<reference evidence="2 3" key="1">
    <citation type="submission" date="2020-08" db="EMBL/GenBank/DDBJ databases">
        <title>Genomic Encyclopedia of Archaeal and Bacterial Type Strains, Phase II (KMG-II): from individual species to whole genera.</title>
        <authorList>
            <person name="Goeker M."/>
        </authorList>
    </citation>
    <scope>NUCLEOTIDE SEQUENCE [LARGE SCALE GENOMIC DNA]</scope>
    <source>
        <strain evidence="2 3">DSM 23288</strain>
    </source>
</reference>
<protein>
    <submittedName>
        <fullName evidence="2">Uncharacterized protein</fullName>
    </submittedName>
</protein>
<dbReference type="RefSeq" id="WP_183343583.1">
    <property type="nucleotide sequence ID" value="NZ_JACHNU010000005.1"/>
</dbReference>
<organism evidence="2 3">
    <name type="scientific">Conexibacter arvalis</name>
    <dbReference type="NCBI Taxonomy" id="912552"/>
    <lineage>
        <taxon>Bacteria</taxon>
        <taxon>Bacillati</taxon>
        <taxon>Actinomycetota</taxon>
        <taxon>Thermoleophilia</taxon>
        <taxon>Solirubrobacterales</taxon>
        <taxon>Conexibacteraceae</taxon>
        <taxon>Conexibacter</taxon>
    </lineage>
</organism>
<gene>
    <name evidence="2" type="ORF">BDZ31_003461</name>
</gene>
<keyword evidence="3" id="KW-1185">Reference proteome</keyword>
<feature type="compositionally biased region" description="Basic and acidic residues" evidence="1">
    <location>
        <begin position="35"/>
        <end position="45"/>
    </location>
</feature>
<feature type="region of interest" description="Disordered" evidence="1">
    <location>
        <begin position="1"/>
        <end position="45"/>
    </location>
</feature>
<evidence type="ECO:0000313" key="3">
    <source>
        <dbReference type="Proteomes" id="UP000585272"/>
    </source>
</evidence>
<dbReference type="EMBL" id="JACHNU010000005">
    <property type="protein sequence ID" value="MBB4663860.1"/>
    <property type="molecule type" value="Genomic_DNA"/>
</dbReference>
<evidence type="ECO:0000313" key="2">
    <source>
        <dbReference type="EMBL" id="MBB4663860.1"/>
    </source>
</evidence>
<comment type="caution">
    <text evidence="2">The sequence shown here is derived from an EMBL/GenBank/DDBJ whole genome shotgun (WGS) entry which is preliminary data.</text>
</comment>
<dbReference type="AlphaFoldDB" id="A0A840IIT3"/>
<name>A0A840IIT3_9ACTN</name>
<dbReference type="Proteomes" id="UP000585272">
    <property type="component" value="Unassembled WGS sequence"/>
</dbReference>
<evidence type="ECO:0000256" key="1">
    <source>
        <dbReference type="SAM" id="MobiDB-lite"/>
    </source>
</evidence>
<sequence length="66" mass="7139">MEETEPKTARGPTRRWAETPTGTGGAGARTAWTRSRAERASQRDRVVASLVRCPPEPTTGDADDGR</sequence>
<proteinExistence type="predicted"/>
<accession>A0A840IIT3</accession>